<evidence type="ECO:0000313" key="8">
    <source>
        <dbReference type="EMBL" id="KAF2197192.1"/>
    </source>
</evidence>
<dbReference type="PANTHER" id="PTHR23501:SF195">
    <property type="entry name" value="PEP5"/>
    <property type="match status" value="1"/>
</dbReference>
<dbReference type="InterPro" id="IPR020846">
    <property type="entry name" value="MFS_dom"/>
</dbReference>
<organism evidence="8 9">
    <name type="scientific">Delitschia confertaspora ATCC 74209</name>
    <dbReference type="NCBI Taxonomy" id="1513339"/>
    <lineage>
        <taxon>Eukaryota</taxon>
        <taxon>Fungi</taxon>
        <taxon>Dikarya</taxon>
        <taxon>Ascomycota</taxon>
        <taxon>Pezizomycotina</taxon>
        <taxon>Dothideomycetes</taxon>
        <taxon>Pleosporomycetidae</taxon>
        <taxon>Pleosporales</taxon>
        <taxon>Delitschiaceae</taxon>
        <taxon>Delitschia</taxon>
    </lineage>
</organism>
<evidence type="ECO:0000256" key="2">
    <source>
        <dbReference type="ARBA" id="ARBA00022692"/>
    </source>
</evidence>
<feature type="transmembrane region" description="Helical" evidence="6">
    <location>
        <begin position="278"/>
        <end position="299"/>
    </location>
</feature>
<dbReference type="EMBL" id="ML994267">
    <property type="protein sequence ID" value="KAF2197192.1"/>
    <property type="molecule type" value="Genomic_DNA"/>
</dbReference>
<keyword evidence="2 6" id="KW-0812">Transmembrane</keyword>
<feature type="transmembrane region" description="Helical" evidence="6">
    <location>
        <begin position="143"/>
        <end position="162"/>
    </location>
</feature>
<evidence type="ECO:0000256" key="4">
    <source>
        <dbReference type="ARBA" id="ARBA00023136"/>
    </source>
</evidence>
<feature type="domain" description="Major facilitator superfamily (MFS) profile" evidence="7">
    <location>
        <begin position="50"/>
        <end position="565"/>
    </location>
</feature>
<dbReference type="SUPFAM" id="SSF103473">
    <property type="entry name" value="MFS general substrate transporter"/>
    <property type="match status" value="1"/>
</dbReference>
<dbReference type="PROSITE" id="PS50850">
    <property type="entry name" value="MFS"/>
    <property type="match status" value="1"/>
</dbReference>
<dbReference type="AlphaFoldDB" id="A0A9P4JD12"/>
<feature type="transmembrane region" description="Helical" evidence="6">
    <location>
        <begin position="384"/>
        <end position="404"/>
    </location>
</feature>
<name>A0A9P4JD12_9PLEO</name>
<feature type="transmembrane region" description="Helical" evidence="6">
    <location>
        <begin position="240"/>
        <end position="266"/>
    </location>
</feature>
<accession>A0A9P4JD12</accession>
<comment type="subcellular location">
    <subcellularLocation>
        <location evidence="1">Membrane</location>
        <topology evidence="1">Multi-pass membrane protein</topology>
    </subcellularLocation>
</comment>
<dbReference type="GO" id="GO:0005886">
    <property type="term" value="C:plasma membrane"/>
    <property type="evidence" value="ECO:0007669"/>
    <property type="project" value="TreeGrafter"/>
</dbReference>
<dbReference type="InterPro" id="IPR011701">
    <property type="entry name" value="MFS"/>
</dbReference>
<evidence type="ECO:0000313" key="9">
    <source>
        <dbReference type="Proteomes" id="UP000799536"/>
    </source>
</evidence>
<feature type="region of interest" description="Disordered" evidence="5">
    <location>
        <begin position="1"/>
        <end position="25"/>
    </location>
</feature>
<feature type="transmembrane region" description="Helical" evidence="6">
    <location>
        <begin position="51"/>
        <end position="78"/>
    </location>
</feature>
<feature type="transmembrane region" description="Helical" evidence="6">
    <location>
        <begin position="416"/>
        <end position="438"/>
    </location>
</feature>
<dbReference type="InterPro" id="IPR053791">
    <property type="entry name" value="MFS_Tri12-like"/>
</dbReference>
<evidence type="ECO:0000256" key="3">
    <source>
        <dbReference type="ARBA" id="ARBA00022989"/>
    </source>
</evidence>
<dbReference type="Pfam" id="PF07690">
    <property type="entry name" value="MFS_1"/>
    <property type="match status" value="1"/>
</dbReference>
<feature type="transmembrane region" description="Helical" evidence="6">
    <location>
        <begin position="450"/>
        <end position="470"/>
    </location>
</feature>
<keyword evidence="3 6" id="KW-1133">Transmembrane helix</keyword>
<dbReference type="GO" id="GO:0022857">
    <property type="term" value="F:transmembrane transporter activity"/>
    <property type="evidence" value="ECO:0007669"/>
    <property type="project" value="InterPro"/>
</dbReference>
<keyword evidence="9" id="KW-1185">Reference proteome</keyword>
<comment type="caution">
    <text evidence="8">The sequence shown here is derived from an EMBL/GenBank/DDBJ whole genome shotgun (WGS) entry which is preliminary data.</text>
</comment>
<sequence length="582" mass="62723">METKEEGVHVESVKNEENNKSQEHHGQAHIVLVQQEATEDARHINLSWRSWLVVFITCFAIMSQVFVVTAAGSVIVFIVRDLGDAELAGWIIQGPLLMQSALSPIVGRLSDVLDRKYMASIPPLIAFVGAIICAKATSMSMLIGGGILIGVTLATISIVQSIPSEILPLKYRALANGFAFVGGAIGGLIGGLGAGGVTNADPAGWRNIFWMQAAFHGASSLGLFLFYWPQKRSDYPKMKFMEYVWACDPIGSTLFISSATLMLLALDWAGGAYRWSDPHVSAPLGIGLGFLVLFCLYEWKGRNDGIVAHVFFEGGPNFALSTFAFAVEGWIFYSAVNSVTPQIVLNLGFESNAWSISIRQLSYQLTTLFFSIPITWYATHFKDLKSPLLVTFSIFLIVTILYACVRPDWEKAQIGFNVLGGIGQSGPLTLLVACVQFTAPHAFLSTATGLAFSARAIGGAFGSAVISAIVNGRLNSHHARDVGSAAVKAGLPASSVPQLLAALDGGIEDIPGATREMMTKAVEASHWSYARAYRLGWSSVIPFVVLALVAVGFLKGVEELMTEKVEATVEHINPEKEEKVTV</sequence>
<reference evidence="8" key="1">
    <citation type="journal article" date="2020" name="Stud. Mycol.">
        <title>101 Dothideomycetes genomes: a test case for predicting lifestyles and emergence of pathogens.</title>
        <authorList>
            <person name="Haridas S."/>
            <person name="Albert R."/>
            <person name="Binder M."/>
            <person name="Bloem J."/>
            <person name="Labutti K."/>
            <person name="Salamov A."/>
            <person name="Andreopoulos B."/>
            <person name="Baker S."/>
            <person name="Barry K."/>
            <person name="Bills G."/>
            <person name="Bluhm B."/>
            <person name="Cannon C."/>
            <person name="Castanera R."/>
            <person name="Culley D."/>
            <person name="Daum C."/>
            <person name="Ezra D."/>
            <person name="Gonzalez J."/>
            <person name="Henrissat B."/>
            <person name="Kuo A."/>
            <person name="Liang C."/>
            <person name="Lipzen A."/>
            <person name="Lutzoni F."/>
            <person name="Magnuson J."/>
            <person name="Mondo S."/>
            <person name="Nolan M."/>
            <person name="Ohm R."/>
            <person name="Pangilinan J."/>
            <person name="Park H.-J."/>
            <person name="Ramirez L."/>
            <person name="Alfaro M."/>
            <person name="Sun H."/>
            <person name="Tritt A."/>
            <person name="Yoshinaga Y."/>
            <person name="Zwiers L.-H."/>
            <person name="Turgeon B."/>
            <person name="Goodwin S."/>
            <person name="Spatafora J."/>
            <person name="Crous P."/>
            <person name="Grigoriev I."/>
        </authorList>
    </citation>
    <scope>NUCLEOTIDE SEQUENCE</scope>
    <source>
        <strain evidence="8">ATCC 74209</strain>
    </source>
</reference>
<dbReference type="Gene3D" id="1.20.1250.20">
    <property type="entry name" value="MFS general substrate transporter like domains"/>
    <property type="match status" value="2"/>
</dbReference>
<evidence type="ECO:0000259" key="7">
    <source>
        <dbReference type="PROSITE" id="PS50850"/>
    </source>
</evidence>
<feature type="transmembrane region" description="Helical" evidence="6">
    <location>
        <begin position="306"/>
        <end position="324"/>
    </location>
</feature>
<protein>
    <submittedName>
        <fullName evidence="8">MFS general substrate transporter</fullName>
    </submittedName>
</protein>
<dbReference type="Proteomes" id="UP000799536">
    <property type="component" value="Unassembled WGS sequence"/>
</dbReference>
<dbReference type="CDD" id="cd06179">
    <property type="entry name" value="MFS_TRI12_like"/>
    <property type="match status" value="1"/>
</dbReference>
<evidence type="ECO:0000256" key="1">
    <source>
        <dbReference type="ARBA" id="ARBA00004141"/>
    </source>
</evidence>
<evidence type="ECO:0000256" key="6">
    <source>
        <dbReference type="SAM" id="Phobius"/>
    </source>
</evidence>
<proteinExistence type="predicted"/>
<feature type="transmembrane region" description="Helical" evidence="6">
    <location>
        <begin position="209"/>
        <end position="228"/>
    </location>
</feature>
<keyword evidence="4 6" id="KW-0472">Membrane</keyword>
<evidence type="ECO:0000256" key="5">
    <source>
        <dbReference type="SAM" id="MobiDB-lite"/>
    </source>
</evidence>
<feature type="transmembrane region" description="Helical" evidence="6">
    <location>
        <begin position="535"/>
        <end position="554"/>
    </location>
</feature>
<feature type="transmembrane region" description="Helical" evidence="6">
    <location>
        <begin position="174"/>
        <end position="197"/>
    </location>
</feature>
<feature type="transmembrane region" description="Helical" evidence="6">
    <location>
        <begin position="90"/>
        <end position="110"/>
    </location>
</feature>
<dbReference type="InterPro" id="IPR036259">
    <property type="entry name" value="MFS_trans_sf"/>
</dbReference>
<dbReference type="PANTHER" id="PTHR23501">
    <property type="entry name" value="MAJOR FACILITATOR SUPERFAMILY"/>
    <property type="match status" value="1"/>
</dbReference>
<feature type="transmembrane region" description="Helical" evidence="6">
    <location>
        <begin position="117"/>
        <end position="137"/>
    </location>
</feature>
<dbReference type="OrthoDB" id="2587356at2759"/>
<gene>
    <name evidence="8" type="ORF">GQ43DRAFT_484337</name>
</gene>